<dbReference type="PANTHER" id="PTHR43595:SF2">
    <property type="entry name" value="SMALL RIBOSOMAL SUBUNIT PROTEIN MS42"/>
    <property type="match status" value="1"/>
</dbReference>
<evidence type="ECO:0000256" key="2">
    <source>
        <dbReference type="ARBA" id="ARBA00012682"/>
    </source>
</evidence>
<evidence type="ECO:0000313" key="9">
    <source>
        <dbReference type="EMBL" id="PPK49057.1"/>
    </source>
</evidence>
<dbReference type="Pfam" id="PF00081">
    <property type="entry name" value="Sod_Fe_N"/>
    <property type="match status" value="1"/>
</dbReference>
<comment type="function">
    <text evidence="6">Destroys radicals which are normally produced within the cells and which are toxic to biological systems.</text>
</comment>
<name>A0A2S6FZK0_9CLOT</name>
<feature type="domain" description="Manganese/iron superoxide dismutase C-terminal" evidence="8">
    <location>
        <begin position="97"/>
        <end position="197"/>
    </location>
</feature>
<dbReference type="InterPro" id="IPR036314">
    <property type="entry name" value="SOD_C_sf"/>
</dbReference>
<dbReference type="FunFam" id="1.10.287.990:FF:000001">
    <property type="entry name" value="Superoxide dismutase"/>
    <property type="match status" value="1"/>
</dbReference>
<dbReference type="GO" id="GO:0004784">
    <property type="term" value="F:superoxide dismutase activity"/>
    <property type="evidence" value="ECO:0007669"/>
    <property type="project" value="UniProtKB-EC"/>
</dbReference>
<dbReference type="GO" id="GO:0046872">
    <property type="term" value="F:metal ion binding"/>
    <property type="evidence" value="ECO:0007669"/>
    <property type="project" value="UniProtKB-KW"/>
</dbReference>
<dbReference type="PRINTS" id="PR01703">
    <property type="entry name" value="MNSODISMTASE"/>
</dbReference>
<dbReference type="PANTHER" id="PTHR43595">
    <property type="entry name" value="37S RIBOSOMAL PROTEIN S26, MITOCHONDRIAL"/>
    <property type="match status" value="1"/>
</dbReference>
<dbReference type="PROSITE" id="PS00088">
    <property type="entry name" value="SOD_MN"/>
    <property type="match status" value="1"/>
</dbReference>
<dbReference type="Gene3D" id="3.55.40.20">
    <property type="entry name" value="Iron/manganese superoxide dismutase, C-terminal domain"/>
    <property type="match status" value="1"/>
</dbReference>
<comment type="catalytic activity">
    <reaction evidence="6">
        <text>2 superoxide + 2 H(+) = H2O2 + O2</text>
        <dbReference type="Rhea" id="RHEA:20696"/>
        <dbReference type="ChEBI" id="CHEBI:15378"/>
        <dbReference type="ChEBI" id="CHEBI:15379"/>
        <dbReference type="ChEBI" id="CHEBI:16240"/>
        <dbReference type="ChEBI" id="CHEBI:18421"/>
        <dbReference type="EC" id="1.15.1.1"/>
    </reaction>
</comment>
<dbReference type="Pfam" id="PF02777">
    <property type="entry name" value="Sod_Fe_C"/>
    <property type="match status" value="1"/>
</dbReference>
<evidence type="ECO:0000256" key="4">
    <source>
        <dbReference type="ARBA" id="ARBA00023002"/>
    </source>
</evidence>
<reference evidence="9 10" key="1">
    <citation type="submission" date="2018-02" db="EMBL/GenBank/DDBJ databases">
        <title>Genomic Encyclopedia of Archaeal and Bacterial Type Strains, Phase II (KMG-II): from individual species to whole genera.</title>
        <authorList>
            <person name="Goeker M."/>
        </authorList>
    </citation>
    <scope>NUCLEOTIDE SEQUENCE [LARGE SCALE GENOMIC DNA]</scope>
    <source>
        <strain evidence="9 10">DSM 15099</strain>
    </source>
</reference>
<evidence type="ECO:0000259" key="8">
    <source>
        <dbReference type="Pfam" id="PF02777"/>
    </source>
</evidence>
<evidence type="ECO:0000256" key="6">
    <source>
        <dbReference type="RuleBase" id="RU000414"/>
    </source>
</evidence>
<dbReference type="SUPFAM" id="SSF46609">
    <property type="entry name" value="Fe,Mn superoxide dismutase (SOD), N-terminal domain"/>
    <property type="match status" value="1"/>
</dbReference>
<comment type="similarity">
    <text evidence="1 6">Belongs to the iron/manganese superoxide dismutase family.</text>
</comment>
<proteinExistence type="inferred from homology"/>
<dbReference type="FunFam" id="3.55.40.20:FF:000001">
    <property type="entry name" value="Superoxide dismutase"/>
    <property type="match status" value="1"/>
</dbReference>
<dbReference type="SUPFAM" id="SSF54719">
    <property type="entry name" value="Fe,Mn superoxide dismutase (SOD), C-terminal domain"/>
    <property type="match status" value="1"/>
</dbReference>
<sequence>MKYKLPELKYDYNALEPYIDKATMEIHHTKHHAAYINNLNAALEKHPELENKELEELLKDIDLVPEDIRVAVRNNGGGHYNHSMFWSFMGPNKGGEPKGQVKEEINKVFGSFDKFKEDFGKAAATRFGSGWAWLVLNKDGKLQIVSTPNQDNPITDGNIPILALDVWEHAYYLKYQNKRPDYIEAWWKVVDWDQVERLYKNNK</sequence>
<comment type="caution">
    <text evidence="9">The sequence shown here is derived from an EMBL/GenBank/DDBJ whole genome shotgun (WGS) entry which is preliminary data.</text>
</comment>
<dbReference type="Gene3D" id="1.10.287.990">
    <property type="entry name" value="Fe,Mn superoxide dismutase (SOD) domain"/>
    <property type="match status" value="1"/>
</dbReference>
<dbReference type="InterPro" id="IPR001189">
    <property type="entry name" value="Mn/Fe_SOD"/>
</dbReference>
<evidence type="ECO:0000259" key="7">
    <source>
        <dbReference type="Pfam" id="PF00081"/>
    </source>
</evidence>
<feature type="binding site" evidence="5">
    <location>
        <position position="82"/>
    </location>
    <ligand>
        <name>Mn(2+)</name>
        <dbReference type="ChEBI" id="CHEBI:29035"/>
    </ligand>
</feature>
<keyword evidence="4 6" id="KW-0560">Oxidoreductase</keyword>
<dbReference type="STRING" id="37659.GCA_000703125_02111"/>
<evidence type="ECO:0000256" key="3">
    <source>
        <dbReference type="ARBA" id="ARBA00022723"/>
    </source>
</evidence>
<dbReference type="AlphaFoldDB" id="A0A2S6FZK0"/>
<dbReference type="Proteomes" id="UP000239863">
    <property type="component" value="Unassembled WGS sequence"/>
</dbReference>
<dbReference type="EMBL" id="PTIS01000003">
    <property type="protein sequence ID" value="PPK49057.1"/>
    <property type="molecule type" value="Genomic_DNA"/>
</dbReference>
<dbReference type="InterPro" id="IPR019831">
    <property type="entry name" value="Mn/Fe_SOD_N"/>
</dbReference>
<evidence type="ECO:0000256" key="5">
    <source>
        <dbReference type="PIRSR" id="PIRSR000349-1"/>
    </source>
</evidence>
<feature type="binding site" evidence="5">
    <location>
        <position position="27"/>
    </location>
    <ligand>
        <name>Mn(2+)</name>
        <dbReference type="ChEBI" id="CHEBI:29035"/>
    </ligand>
</feature>
<accession>A0A2S6FZK0</accession>
<protein>
    <recommendedName>
        <fullName evidence="2 6">Superoxide dismutase</fullName>
        <ecNumber evidence="2 6">1.15.1.1</ecNumber>
    </recommendedName>
</protein>
<feature type="domain" description="Manganese/iron superoxide dismutase N-terminal" evidence="7">
    <location>
        <begin position="2"/>
        <end position="89"/>
    </location>
</feature>
<dbReference type="InterPro" id="IPR019832">
    <property type="entry name" value="Mn/Fe_SOD_C"/>
</dbReference>
<evidence type="ECO:0000256" key="1">
    <source>
        <dbReference type="ARBA" id="ARBA00008714"/>
    </source>
</evidence>
<dbReference type="OrthoDB" id="9803125at2"/>
<dbReference type="GO" id="GO:0005737">
    <property type="term" value="C:cytoplasm"/>
    <property type="evidence" value="ECO:0007669"/>
    <property type="project" value="TreeGrafter"/>
</dbReference>
<dbReference type="PIRSF" id="PIRSF000349">
    <property type="entry name" value="SODismutase"/>
    <property type="match status" value="1"/>
</dbReference>
<dbReference type="EC" id="1.15.1.1" evidence="2 6"/>
<dbReference type="InterPro" id="IPR019833">
    <property type="entry name" value="Mn/Fe_SOD_BS"/>
</dbReference>
<organism evidence="9 10">
    <name type="scientific">Clostridium algidicarnis DSM 15099</name>
    <dbReference type="NCBI Taxonomy" id="1121295"/>
    <lineage>
        <taxon>Bacteria</taxon>
        <taxon>Bacillati</taxon>
        <taxon>Bacillota</taxon>
        <taxon>Clostridia</taxon>
        <taxon>Eubacteriales</taxon>
        <taxon>Clostridiaceae</taxon>
        <taxon>Clostridium</taxon>
    </lineage>
</organism>
<gene>
    <name evidence="9" type="ORF">BD821_103187</name>
</gene>
<keyword evidence="3 5" id="KW-0479">Metal-binding</keyword>
<dbReference type="InterPro" id="IPR036324">
    <property type="entry name" value="Mn/Fe_SOD_N_sf"/>
</dbReference>
<feature type="binding site" evidence="5">
    <location>
        <position position="165"/>
    </location>
    <ligand>
        <name>Mn(2+)</name>
        <dbReference type="ChEBI" id="CHEBI:29035"/>
    </ligand>
</feature>
<evidence type="ECO:0000313" key="10">
    <source>
        <dbReference type="Proteomes" id="UP000239863"/>
    </source>
</evidence>
<dbReference type="RefSeq" id="WP_104409463.1">
    <property type="nucleotide sequence ID" value="NZ_PTIS01000003.1"/>
</dbReference>
<feature type="binding site" evidence="5">
    <location>
        <position position="169"/>
    </location>
    <ligand>
        <name>Mn(2+)</name>
        <dbReference type="ChEBI" id="CHEBI:29035"/>
    </ligand>
</feature>